<dbReference type="InterPro" id="IPR022237">
    <property type="entry name" value="PsiD-like"/>
</dbReference>
<keyword evidence="1" id="KW-0210">Decarboxylase</keyword>
<dbReference type="PANTHER" id="PTHR10067:SF9">
    <property type="entry name" value="PHOSPHATIDYLSERINE DECARBOXYLASE FAMILY PROTEIN (AFU_ORTHOLOGUE AFUA_7G01730)"/>
    <property type="match status" value="1"/>
</dbReference>
<feature type="chain" id="PRO_5034931038" description="L-tryptophan decarboxylase PsiD-like domain-containing protein" evidence="3">
    <location>
        <begin position="18"/>
        <end position="424"/>
    </location>
</feature>
<feature type="domain" description="L-tryptophan decarboxylase PsiD-like" evidence="4">
    <location>
        <begin position="36"/>
        <end position="173"/>
    </location>
</feature>
<dbReference type="PANTHER" id="PTHR10067">
    <property type="entry name" value="PHOSPHATIDYLSERINE DECARBOXYLASE"/>
    <property type="match status" value="1"/>
</dbReference>
<feature type="signal peptide" evidence="3">
    <location>
        <begin position="1"/>
        <end position="17"/>
    </location>
</feature>
<evidence type="ECO:0000256" key="1">
    <source>
        <dbReference type="ARBA" id="ARBA00022793"/>
    </source>
</evidence>
<dbReference type="GO" id="GO:0005739">
    <property type="term" value="C:mitochondrion"/>
    <property type="evidence" value="ECO:0007669"/>
    <property type="project" value="TreeGrafter"/>
</dbReference>
<dbReference type="Pfam" id="PF12588">
    <property type="entry name" value="PSDC"/>
    <property type="match status" value="1"/>
</dbReference>
<proteinExistence type="predicted"/>
<dbReference type="OrthoDB" id="5973539at2759"/>
<comment type="caution">
    <text evidence="5">The sequence shown here is derived from an EMBL/GenBank/DDBJ whole genome shotgun (WGS) entry which is preliminary data.</text>
</comment>
<dbReference type="Proteomes" id="UP000559027">
    <property type="component" value="Unassembled WGS sequence"/>
</dbReference>
<dbReference type="AlphaFoldDB" id="A0A8H5CWC2"/>
<evidence type="ECO:0000256" key="2">
    <source>
        <dbReference type="ARBA" id="ARBA00023239"/>
    </source>
</evidence>
<keyword evidence="6" id="KW-1185">Reference proteome</keyword>
<organism evidence="5 6">
    <name type="scientific">Leucocoprinus leucothites</name>
    <dbReference type="NCBI Taxonomy" id="201217"/>
    <lineage>
        <taxon>Eukaryota</taxon>
        <taxon>Fungi</taxon>
        <taxon>Dikarya</taxon>
        <taxon>Basidiomycota</taxon>
        <taxon>Agaricomycotina</taxon>
        <taxon>Agaricomycetes</taxon>
        <taxon>Agaricomycetidae</taxon>
        <taxon>Agaricales</taxon>
        <taxon>Agaricineae</taxon>
        <taxon>Agaricaceae</taxon>
        <taxon>Leucocoprinus</taxon>
    </lineage>
</organism>
<evidence type="ECO:0000259" key="4">
    <source>
        <dbReference type="Pfam" id="PF12588"/>
    </source>
</evidence>
<evidence type="ECO:0000256" key="3">
    <source>
        <dbReference type="SAM" id="SignalP"/>
    </source>
</evidence>
<reference evidence="5 6" key="1">
    <citation type="journal article" date="2020" name="ISME J.">
        <title>Uncovering the hidden diversity of litter-decomposition mechanisms in mushroom-forming fungi.</title>
        <authorList>
            <person name="Floudas D."/>
            <person name="Bentzer J."/>
            <person name="Ahren D."/>
            <person name="Johansson T."/>
            <person name="Persson P."/>
            <person name="Tunlid A."/>
        </authorList>
    </citation>
    <scope>NUCLEOTIDE SEQUENCE [LARGE SCALE GENOMIC DNA]</scope>
    <source>
        <strain evidence="5 6">CBS 146.42</strain>
    </source>
</reference>
<keyword evidence="3" id="KW-0732">Signal</keyword>
<evidence type="ECO:0000313" key="6">
    <source>
        <dbReference type="Proteomes" id="UP000559027"/>
    </source>
</evidence>
<dbReference type="InterPro" id="IPR003817">
    <property type="entry name" value="PS_Dcarbxylase"/>
</dbReference>
<dbReference type="GO" id="GO:0006646">
    <property type="term" value="P:phosphatidylethanolamine biosynthetic process"/>
    <property type="evidence" value="ECO:0007669"/>
    <property type="project" value="TreeGrafter"/>
</dbReference>
<dbReference type="Pfam" id="PF02666">
    <property type="entry name" value="PS_Dcarbxylase"/>
    <property type="match status" value="1"/>
</dbReference>
<dbReference type="EMBL" id="JAACJO010000019">
    <property type="protein sequence ID" value="KAF5348549.1"/>
    <property type="molecule type" value="Genomic_DNA"/>
</dbReference>
<accession>A0A8H5CWC2</accession>
<dbReference type="GO" id="GO:0004609">
    <property type="term" value="F:phosphatidylserine decarboxylase activity"/>
    <property type="evidence" value="ECO:0007669"/>
    <property type="project" value="InterPro"/>
</dbReference>
<keyword evidence="2" id="KW-0456">Lyase</keyword>
<name>A0A8H5CWC2_9AGAR</name>
<sequence length="424" mass="47794">MKRLFVYTLYLATTVFSATVHTAHSAAQHDGPDQSHPVIREFRDLIEGDAEIYMGFHQMFDEIPSTRQYLMDPSGLRPQIRNYEHMLSHLNRILTMAPAFPPNGTNYAAIPIEVMFQWPMCTAAGFRMFINAKVNAQLKRILNVWSQFIASPASRYVLTNDTGGWFSPEALKEIPGFVETFECDPKKEFFGYASLDDYFTRRFRPKARPVASPHDDRVIVSGCESVPYALRHNVEERNTFWIKGEPYSLQHLLYDDPLAPQFTGGTVFQSFLSPLRYHRWHSHVSGKIVKVVQVQGTYYAISPTLGFAATNNNPDIENNGYSQAFLTNVATRCLIFIEADNKDIGLMVLAAIGMMEVSSTEATVKAGQRVKKGDEIGMFHFGGSSYVMVFRPETKIDFSGQVMKGLKDGKTAVQVRSHVGTVRS</sequence>
<gene>
    <name evidence="5" type="ORF">D9756_009638</name>
</gene>
<protein>
    <recommendedName>
        <fullName evidence="4">L-tryptophan decarboxylase PsiD-like domain-containing protein</fullName>
    </recommendedName>
</protein>
<evidence type="ECO:0000313" key="5">
    <source>
        <dbReference type="EMBL" id="KAF5348549.1"/>
    </source>
</evidence>